<feature type="region of interest" description="Disordered" evidence="1">
    <location>
        <begin position="623"/>
        <end position="686"/>
    </location>
</feature>
<feature type="region of interest" description="Disordered" evidence="1">
    <location>
        <begin position="1446"/>
        <end position="1468"/>
    </location>
</feature>
<feature type="compositionally biased region" description="Low complexity" evidence="1">
    <location>
        <begin position="1115"/>
        <end position="1129"/>
    </location>
</feature>
<feature type="region of interest" description="Disordered" evidence="1">
    <location>
        <begin position="1662"/>
        <end position="1689"/>
    </location>
</feature>
<feature type="compositionally biased region" description="Basic and acidic residues" evidence="1">
    <location>
        <begin position="629"/>
        <end position="638"/>
    </location>
</feature>
<accession>A0ABR4PBG8</accession>
<feature type="compositionally biased region" description="Low complexity" evidence="1">
    <location>
        <begin position="1040"/>
        <end position="1050"/>
    </location>
</feature>
<evidence type="ECO:0000313" key="3">
    <source>
        <dbReference type="EMBL" id="KAL3420656.1"/>
    </source>
</evidence>
<organism evidence="3 4">
    <name type="scientific">Phlyctema vagabunda</name>
    <dbReference type="NCBI Taxonomy" id="108571"/>
    <lineage>
        <taxon>Eukaryota</taxon>
        <taxon>Fungi</taxon>
        <taxon>Dikarya</taxon>
        <taxon>Ascomycota</taxon>
        <taxon>Pezizomycotina</taxon>
        <taxon>Leotiomycetes</taxon>
        <taxon>Helotiales</taxon>
        <taxon>Dermateaceae</taxon>
        <taxon>Phlyctema</taxon>
    </lineage>
</organism>
<feature type="compositionally biased region" description="Basic and acidic residues" evidence="1">
    <location>
        <begin position="513"/>
        <end position="534"/>
    </location>
</feature>
<feature type="transmembrane region" description="Helical" evidence="2">
    <location>
        <begin position="112"/>
        <end position="131"/>
    </location>
</feature>
<feature type="region of interest" description="Disordered" evidence="1">
    <location>
        <begin position="974"/>
        <end position="996"/>
    </location>
</feature>
<feature type="region of interest" description="Disordered" evidence="1">
    <location>
        <begin position="827"/>
        <end position="873"/>
    </location>
</feature>
<feature type="transmembrane region" description="Helical" evidence="2">
    <location>
        <begin position="45"/>
        <end position="67"/>
    </location>
</feature>
<dbReference type="EMBL" id="JBFCZG010000006">
    <property type="protein sequence ID" value="KAL3420656.1"/>
    <property type="molecule type" value="Genomic_DNA"/>
</dbReference>
<feature type="transmembrane region" description="Helical" evidence="2">
    <location>
        <begin position="12"/>
        <end position="33"/>
    </location>
</feature>
<feature type="compositionally biased region" description="Polar residues" evidence="1">
    <location>
        <begin position="461"/>
        <end position="474"/>
    </location>
</feature>
<name>A0ABR4PBG8_9HELO</name>
<gene>
    <name evidence="3" type="ORF">PVAG01_07101</name>
</gene>
<comment type="caution">
    <text evidence="3">The sequence shown here is derived from an EMBL/GenBank/DDBJ whole genome shotgun (WGS) entry which is preliminary data.</text>
</comment>
<keyword evidence="4" id="KW-1185">Reference proteome</keyword>
<feature type="region of interest" description="Disordered" evidence="1">
    <location>
        <begin position="375"/>
        <end position="538"/>
    </location>
</feature>
<feature type="region of interest" description="Disordered" evidence="1">
    <location>
        <begin position="1718"/>
        <end position="1771"/>
    </location>
</feature>
<keyword evidence="2" id="KW-0812">Transmembrane</keyword>
<protein>
    <submittedName>
        <fullName evidence="3">Uncharacterized protein</fullName>
    </submittedName>
</protein>
<feature type="compositionally biased region" description="Polar residues" evidence="1">
    <location>
        <begin position="849"/>
        <end position="858"/>
    </location>
</feature>
<feature type="region of interest" description="Disordered" evidence="1">
    <location>
        <begin position="2112"/>
        <end position="2132"/>
    </location>
</feature>
<evidence type="ECO:0000313" key="4">
    <source>
        <dbReference type="Proteomes" id="UP001629113"/>
    </source>
</evidence>
<evidence type="ECO:0000256" key="1">
    <source>
        <dbReference type="SAM" id="MobiDB-lite"/>
    </source>
</evidence>
<feature type="compositionally biased region" description="Low complexity" evidence="1">
    <location>
        <begin position="1150"/>
        <end position="1159"/>
    </location>
</feature>
<feature type="compositionally biased region" description="Polar residues" evidence="1">
    <location>
        <begin position="485"/>
        <end position="510"/>
    </location>
</feature>
<dbReference type="Proteomes" id="UP001629113">
    <property type="component" value="Unassembled WGS sequence"/>
</dbReference>
<feature type="compositionally biased region" description="Acidic residues" evidence="1">
    <location>
        <begin position="1459"/>
        <end position="1468"/>
    </location>
</feature>
<feature type="region of interest" description="Disordered" evidence="1">
    <location>
        <begin position="1254"/>
        <end position="1276"/>
    </location>
</feature>
<feature type="transmembrane region" description="Helical" evidence="2">
    <location>
        <begin position="191"/>
        <end position="211"/>
    </location>
</feature>
<feature type="compositionally biased region" description="Basic and acidic residues" evidence="1">
    <location>
        <begin position="475"/>
        <end position="484"/>
    </location>
</feature>
<proteinExistence type="predicted"/>
<feature type="compositionally biased region" description="Basic and acidic residues" evidence="1">
    <location>
        <begin position="1056"/>
        <end position="1066"/>
    </location>
</feature>
<keyword evidence="2" id="KW-1133">Transmembrane helix</keyword>
<feature type="transmembrane region" description="Helical" evidence="2">
    <location>
        <begin position="143"/>
        <end position="171"/>
    </location>
</feature>
<sequence>MAISGTIQSLSAAFSFGILLQAALGALFVNWRGHGSTIFQDGRRLVLVLFLIFAALWAQIDFLNLLITPSASTTCQVGLIFTTAFDQLARVVLEQFLLWSVGNGTKLTPARIILQIILGFRVVAGGLLAGFTRPQFTPFCVAYTSLLPASIIVLALDAIIIGVLLIQALSLGLFRDMRGGQRSDKQEQSKAVVVTIFGFAFWTGLSVPMILGWENTLLILRTVLPANGLVVLVGIVIIFQGALVSARIDEAITPEAQSPFMNSLPPTTREMFNDSVNVEGSPVIGRGYTKNGLFVVNPSLTPQDSPAFQSNGDKKENYTNLRVREVDMNGGPTQTRNAPGYRGSSGIFPSAVSAPLGGSFGANQGVYAPQIRPSATAETSITAPTAQQKRSLFNRTKPLPKTSIRNLGISKPLASDAEGYSGPRMQTMDLETAAASERERRQAASARIGLVANRPAPKPPTQSAQESLRRSVSVTRKDMPESKQRSLSPIPSRDSGLSQQANGTSTSASLSPGRDEVRRRSPRSQNHEFDEKTKTKPTLQMKQVIGLPGNPRARLALSKEAAPQQQQTVMLLNDIVYDNPSVVKTIINGVPDMYASGKRPKTADSGSVFSQLGEVKSSGTIIHRPRPVKRGDSKDGIERTSFYAGPQPTHRRTKSASAVANRKSVLYSSSGSPTKLPPLPRLPPTTAADLTRLLPNDTKSMTFDEKIELLFPAPPGVTLAHNRRSSVPSLPRVPSVFMSDEYIVPNFVEEMKQPLRASKRSTISFGFQTPRLNNEEQLPVQQPRKTEEENFHLSANTYRNLVGNIGGNSFVSEIPSVEESYMEIATRKSIQSETRRSSAVLRENHRSTTSETAPSENGSHGGETTIWGSVHSPTPAIDISQARVRPTLISSESRTQSGGISKIVAGASQEDLNDGEAYVTIGLESEENRRSFLETPYSNRQSFFLDDLDFHSKEDRQPQVTISTWHRRIGDELPTFSGRRTKSRSRKMPPPTPLLLNTKGKRAAVVVREIEPSPEVSDAEEKAIQEIQAQLKKFEEESSRGSVGSLLRRLPNGASEHAEDSENDRGGRFKLLENLEREMGQQENQWQQMHNNFDRDSMSVLATPDTVAPTETNLSRTSSTGSSRPTSRGVSRRARIRSNSAVRLRGEEISSSSSDSSRASVWQQRLAEAQLEYIENAPAMLRKKSLNFLSVNKPIVSPTMPETSDTGINTDADIDIERQQAHNSLTKEIPCLWQEPYPSPKAAAGRMWNAPLETSSSRVGSAEPPAKTIRPRQRRNETSLSLLSNVMWEMPSSASRRSTVGLWRSKTARPVSIKTRPLTQRPQRKSRRATLLPDIIESPKPLPNQRDTLGIFQFPWGETSNSAVYQPTFNPAYFAVPVINMRLDARSRELEPDSPDLEEYSSSFFEDYEEEGEDDDDQYDDDSESEDDFDETTLWEIASLLNSKDVPSKESLFPPPGESMEEIDDQTDFESETEIITVAIKSSTVKFPIEPLARLPVDCIPKGLWEAPQSEESATHTGLAQPELSVWESYAPSSEGMLRSKSQYTTDILKLDSQHMWASSDLVDRSLSPSTTWGSEPKQNTAVRYLWNSTAEPEAELTEGLFNATAKRVSYRHTSLEPAAIDMLSKPRIFQTPASELITRRLWNKGNTAAYERDWISESSVRPVSPSLDSLPSSGAPSPTSETSSLKTTSTKASSIWSSVGSIGSAAASKMSFWDFKSKSSKDNIPPVPRLIPSTTDKDTSKFQAKLSARQIESKVSEGPQSTSSPVRDSKGFATRDMWEARALVLENTPIVKSWRKQSITAVQTPTTSRISTGMPKQRFTRHIATPSDWDHALVKAVSLSKPRMQRPVASSEMWEAALAEAVRMSTYTYNPSILHPVFFTESRASKLRIVHPAAIGHFIVRLERPHASPEMWKNALAKAISQGVPRVTKPVSSPADWQSALEEAINSKLAVVAPDTEMPAWMQDEIFREQQAVKFQQIKIATPSAKRVSTKPVLAQRNSLWKQTPIPSTTLPSTPSGMPLWMKDEIFKQTTQRSEMPIWMKDEMFKEQHISRFHRIKTAELPVQKRLSVKLATNEVPRLWCKSPIPSTTLPATPSGMPLWMKDEIFKEEHMSVSKQAKLPGPERLPSKPVDFPQRGLWNSSKITIAARGTSDSMPLWVKDQKPEDDKFSKALADKPLRKNSIVSRTDLPVLQSTSFWQPISTETPSPNWLEHKIKSVAQTWIAPTSTVSTNTVWAIATKSNSSNDMFAHLTHQSSTRPRSSRSGSLPTLSSSKLFQATNIADGGVNWIRISSAKRNFTWSASPVITEKAAPGALAQKALFTDAVIEPVKRAKSRKVELPLLESNELFMPIVVPEPRMDWIIISSSKGVMQPVPTSRGRSLTWTSPIKSAPQLVAGTIATSDMFTAMYLEHVRTPSVQRPYAMPLLKSNELFKPASVTEKEVNWIQASTVSKPRLSSRSLTWVASSNFSTRLPPGVLAYEEMFAGLPRTQIKKASTPRLAALPRLTSTGLFKTTPSSAETVNWIVASSTAPAVRARSQTWVAPSSSPSKAAPGAIANKEMFANMQCEQLKRPAARQVALPRLESNHLFETSAASTKDVNWIEASSSTHLRRTRAQTWVAVSRSPAKVVSGTLATKDIFTDIKAQEFKRITSRPSALPRLQSTEMFTPSPVSVREANWLEMSSQPTLKIPRTWIEPSIQSPKPTPGAVATYEMFSTMTVEPIKKAASSRLANLPELQSSELFKANTAPIPQTHWLQISSVAPVRGTW</sequence>
<keyword evidence="2" id="KW-0472">Membrane</keyword>
<feature type="region of interest" description="Disordered" evidence="1">
    <location>
        <begin position="1107"/>
        <end position="1159"/>
    </location>
</feature>
<evidence type="ECO:0000256" key="2">
    <source>
        <dbReference type="SAM" id="Phobius"/>
    </source>
</evidence>
<feature type="transmembrane region" description="Helical" evidence="2">
    <location>
        <begin position="223"/>
        <end position="243"/>
    </location>
</feature>
<feature type="region of interest" description="Disordered" evidence="1">
    <location>
        <begin position="1034"/>
        <end position="1066"/>
    </location>
</feature>
<feature type="region of interest" description="Disordered" evidence="1">
    <location>
        <begin position="1407"/>
        <end position="1429"/>
    </location>
</feature>
<feature type="compositionally biased region" description="Polar residues" evidence="1">
    <location>
        <begin position="376"/>
        <end position="394"/>
    </location>
</feature>
<reference evidence="3 4" key="1">
    <citation type="submission" date="2024-06" db="EMBL/GenBank/DDBJ databases">
        <title>Complete genome of Phlyctema vagabunda strain 19-DSS-EL-015.</title>
        <authorList>
            <person name="Fiorenzani C."/>
        </authorList>
    </citation>
    <scope>NUCLEOTIDE SEQUENCE [LARGE SCALE GENOMIC DNA]</scope>
    <source>
        <strain evidence="3 4">19-DSS-EL-015</strain>
    </source>
</reference>